<reference evidence="5" key="3">
    <citation type="submission" date="2023-02" db="EMBL/GenBank/DDBJ databases">
        <title>tmexCD-toprJ-like cluster.</title>
        <authorList>
            <person name="Gao X."/>
            <person name="Wang C."/>
            <person name="Liu J."/>
        </authorList>
    </citation>
    <scope>NUCLEOTIDE SEQUENCE</scope>
    <source>
        <strain evidence="5">GDW21C697WI</strain>
    </source>
</reference>
<organism evidence="3 8">
    <name type="scientific">Pseudomonas juntendi</name>
    <dbReference type="NCBI Taxonomy" id="2666183"/>
    <lineage>
        <taxon>Bacteria</taxon>
        <taxon>Pseudomonadati</taxon>
        <taxon>Pseudomonadota</taxon>
        <taxon>Gammaproteobacteria</taxon>
        <taxon>Pseudomonadales</taxon>
        <taxon>Pseudomonadaceae</taxon>
        <taxon>Pseudomonas</taxon>
    </lineage>
</organism>
<gene>
    <name evidence="2" type="ORF">H4B97_07775</name>
    <name evidence="3" type="ORF">H4C15_23635</name>
    <name evidence="1" type="ORF">H4C80_16935</name>
    <name evidence="4" type="ORF">N5C70_09485</name>
    <name evidence="5" type="ORF">PWA60_14850</name>
    <name evidence="6" type="ORF">V9385_14795</name>
</gene>
<dbReference type="Proteomes" id="UP000590738">
    <property type="component" value="Unassembled WGS sequence"/>
</dbReference>
<evidence type="ECO:0000313" key="11">
    <source>
        <dbReference type="Proteomes" id="UP001375228"/>
    </source>
</evidence>
<dbReference type="EMBL" id="CP146691">
    <property type="protein sequence ID" value="WWY18944.1"/>
    <property type="molecule type" value="Genomic_DNA"/>
</dbReference>
<dbReference type="RefSeq" id="WP_009685869.1">
    <property type="nucleotide sequence ID" value="NZ_BLJG01000091.1"/>
</dbReference>
<evidence type="ECO:0000313" key="6">
    <source>
        <dbReference type="EMBL" id="WWY18944.1"/>
    </source>
</evidence>
<dbReference type="EMBL" id="JACGCZ010000009">
    <property type="protein sequence ID" value="MBA6142368.1"/>
    <property type="molecule type" value="Genomic_DNA"/>
</dbReference>
<dbReference type="Proteomes" id="UP001375228">
    <property type="component" value="Chromosome"/>
</dbReference>
<reference evidence="4 10" key="2">
    <citation type="submission" date="2022-09" db="EMBL/GenBank/DDBJ databases">
        <title>Intensive care unit water sources are persistently colonized with multi-drug resistant bacteria and are the site of extensive horizontal gene transfer of antibiotic resistance genes.</title>
        <authorList>
            <person name="Diorio-Toth L."/>
        </authorList>
    </citation>
    <scope>NUCLEOTIDE SEQUENCE [LARGE SCALE GENOMIC DNA]</scope>
    <source>
        <strain evidence="4 10">GD03901</strain>
    </source>
</reference>
<dbReference type="Proteomes" id="UP001160152">
    <property type="component" value="Unassembled WGS sequence"/>
</dbReference>
<dbReference type="EMBL" id="JACGCX010000011">
    <property type="protein sequence ID" value="MBA6098805.1"/>
    <property type="molecule type" value="Genomic_DNA"/>
</dbReference>
<evidence type="ECO:0000313" key="4">
    <source>
        <dbReference type="EMBL" id="MDH0756947.1"/>
    </source>
</evidence>
<dbReference type="EMBL" id="CP118677">
    <property type="protein sequence ID" value="WEA18590.1"/>
    <property type="molecule type" value="Genomic_DNA"/>
</dbReference>
<reference evidence="7 8" key="1">
    <citation type="submission" date="2020-07" db="EMBL/GenBank/DDBJ databases">
        <title>Diversity of carbapenemase encoding genes among Pseudomonas putida group clinical isolates in a tertiary Brazilian hospital.</title>
        <authorList>
            <person name="Alberto-Lei F."/>
            <person name="Nodari C.S."/>
            <person name="Streling A.P."/>
            <person name="Paulino J.T."/>
            <person name="Bessa-Neto F.O."/>
            <person name="Cayo R."/>
            <person name="Gales A.C."/>
        </authorList>
    </citation>
    <scope>NUCLEOTIDE SEQUENCE [LARGE SCALE GENOMIC DNA]</scope>
    <source>
        <strain evidence="3 8">11213</strain>
        <strain evidence="2 9">12273</strain>
        <strain evidence="1 7">12815</strain>
    </source>
</reference>
<evidence type="ECO:0000313" key="3">
    <source>
        <dbReference type="EMBL" id="MBA6150462.1"/>
    </source>
</evidence>
<keyword evidence="11" id="KW-1185">Reference proteome</keyword>
<evidence type="ECO:0000313" key="5">
    <source>
        <dbReference type="EMBL" id="WEA18590.1"/>
    </source>
</evidence>
<dbReference type="Proteomes" id="UP000577346">
    <property type="component" value="Unassembled WGS sequence"/>
</dbReference>
<evidence type="ECO:0000313" key="10">
    <source>
        <dbReference type="Proteomes" id="UP001160152"/>
    </source>
</evidence>
<name>A0A7W2R194_9PSED</name>
<sequence length="87" mass="9597">MEVARKISQQALDNALVAFARYKIGEIKIFDLEQAMSFEAGEALSESGLVQFTIAKMASGRYRISDEGENAITQAGRDRLEAIRGRS</sequence>
<accession>A0A7W2R194</accession>
<dbReference type="Proteomes" id="UP000545074">
    <property type="component" value="Unassembled WGS sequence"/>
</dbReference>
<dbReference type="EMBL" id="JAOCBV010000001">
    <property type="protein sequence ID" value="MDH0756947.1"/>
    <property type="molecule type" value="Genomic_DNA"/>
</dbReference>
<reference evidence="6 11" key="4">
    <citation type="submission" date="2024-03" db="EMBL/GenBank/DDBJ databases">
        <title>Pseudomonas juntendi.</title>
        <authorList>
            <person name="Liu Y."/>
        </authorList>
    </citation>
    <scope>NUCLEOTIDE SEQUENCE [LARGE SCALE GENOMIC DNA]</scope>
    <source>
        <strain evidence="6 11">L4046hy</strain>
    </source>
</reference>
<dbReference type="Proteomes" id="UP001217631">
    <property type="component" value="Chromosome"/>
</dbReference>
<evidence type="ECO:0000313" key="7">
    <source>
        <dbReference type="Proteomes" id="UP000545074"/>
    </source>
</evidence>
<evidence type="ECO:0000313" key="8">
    <source>
        <dbReference type="Proteomes" id="UP000577346"/>
    </source>
</evidence>
<evidence type="ECO:0000313" key="1">
    <source>
        <dbReference type="EMBL" id="MBA6098805.1"/>
    </source>
</evidence>
<evidence type="ECO:0000313" key="2">
    <source>
        <dbReference type="EMBL" id="MBA6142368.1"/>
    </source>
</evidence>
<dbReference type="EMBL" id="JACGDA010000069">
    <property type="protein sequence ID" value="MBA6150462.1"/>
    <property type="molecule type" value="Genomic_DNA"/>
</dbReference>
<evidence type="ECO:0000313" key="9">
    <source>
        <dbReference type="Proteomes" id="UP000590738"/>
    </source>
</evidence>
<protein>
    <submittedName>
        <fullName evidence="3">Uncharacterized protein</fullName>
    </submittedName>
</protein>
<dbReference type="AlphaFoldDB" id="A0A7W2R194"/>
<proteinExistence type="predicted"/>